<evidence type="ECO:0000256" key="1">
    <source>
        <dbReference type="SAM" id="SignalP"/>
    </source>
</evidence>
<sequence>MNLKRISFAIAFTLTICPLSGYTASPQAIAAAAVATPSTVSSGLPVHTALEIAAQWKKLMQPSLDDDQPYVVVPQASGTYSPGSLKTSRIQEGVNAVNFYRFLSGLPYDIVSSSVLNTQAQYGSVLLASEGNFSHKPPKPAEMPQAFYDKGLASTSSANIYASFGYDDPIIPRSIDAYMEDSDKGNLPVLGHRRWLLNPQLQNIGIGMAEGAEDWTYSALQVFDQSRKKKVDYNYVAYPAQGAFPTEVFAPSYAWSISLNMQKFKKPVDKNVTVYMKRLSDNKMWSLGLKNRKVTETGAYFNVENNGYGSGSALIFRPDGVKEYKAGDRYTVTVTGLQGIDGKSRIVSYNVNFVSAAK</sequence>
<dbReference type="SUPFAM" id="SSF55797">
    <property type="entry name" value="PR-1-like"/>
    <property type="match status" value="1"/>
</dbReference>
<keyword evidence="1" id="KW-0732">Signal</keyword>
<proteinExistence type="predicted"/>
<feature type="signal peptide" evidence="1">
    <location>
        <begin position="1"/>
        <end position="30"/>
    </location>
</feature>
<dbReference type="InterPro" id="IPR035940">
    <property type="entry name" value="CAP_sf"/>
</dbReference>
<comment type="caution">
    <text evidence="3">The sequence shown here is derived from an EMBL/GenBank/DDBJ whole genome shotgun (WGS) entry which is preliminary data.</text>
</comment>
<gene>
    <name evidence="3" type="ORF">D7Z26_14090</name>
</gene>
<evidence type="ECO:0000313" key="4">
    <source>
        <dbReference type="Proteomes" id="UP000282076"/>
    </source>
</evidence>
<dbReference type="EMBL" id="RBZM01000006">
    <property type="protein sequence ID" value="RKP52882.1"/>
    <property type="molecule type" value="Genomic_DNA"/>
</dbReference>
<dbReference type="Gene3D" id="3.40.33.10">
    <property type="entry name" value="CAP"/>
    <property type="match status" value="1"/>
</dbReference>
<dbReference type="OrthoDB" id="1766522at2"/>
<feature type="domain" description="SCP" evidence="2">
    <location>
        <begin position="94"/>
        <end position="216"/>
    </location>
</feature>
<name>A0A494XST8_9BACL</name>
<feature type="chain" id="PRO_5038917447" evidence="1">
    <location>
        <begin position="31"/>
        <end position="358"/>
    </location>
</feature>
<dbReference type="RefSeq" id="WP_120977626.1">
    <property type="nucleotide sequence ID" value="NZ_RBZM01000006.1"/>
</dbReference>
<dbReference type="Pfam" id="PF00188">
    <property type="entry name" value="CAP"/>
    <property type="match status" value="1"/>
</dbReference>
<dbReference type="Proteomes" id="UP000282076">
    <property type="component" value="Unassembled WGS sequence"/>
</dbReference>
<keyword evidence="4" id="KW-1185">Reference proteome</keyword>
<evidence type="ECO:0000313" key="3">
    <source>
        <dbReference type="EMBL" id="RKP52882.1"/>
    </source>
</evidence>
<dbReference type="InterPro" id="IPR014044">
    <property type="entry name" value="CAP_dom"/>
</dbReference>
<dbReference type="CDD" id="cd05379">
    <property type="entry name" value="CAP_bacterial"/>
    <property type="match status" value="1"/>
</dbReference>
<accession>A0A494XST8</accession>
<reference evidence="3 4" key="1">
    <citation type="submission" date="2018-10" db="EMBL/GenBank/DDBJ databases">
        <title>Cohnella sp. M2MS4P-1, whole genome shotgun sequence.</title>
        <authorList>
            <person name="Tuo L."/>
        </authorList>
    </citation>
    <scope>NUCLEOTIDE SEQUENCE [LARGE SCALE GENOMIC DNA]</scope>
    <source>
        <strain evidence="3 4">M2MS4P-1</strain>
    </source>
</reference>
<dbReference type="AlphaFoldDB" id="A0A494XST8"/>
<organism evidence="3 4">
    <name type="scientific">Cohnella endophytica</name>
    <dbReference type="NCBI Taxonomy" id="2419778"/>
    <lineage>
        <taxon>Bacteria</taxon>
        <taxon>Bacillati</taxon>
        <taxon>Bacillota</taxon>
        <taxon>Bacilli</taxon>
        <taxon>Bacillales</taxon>
        <taxon>Paenibacillaceae</taxon>
        <taxon>Cohnella</taxon>
    </lineage>
</organism>
<evidence type="ECO:0000259" key="2">
    <source>
        <dbReference type="Pfam" id="PF00188"/>
    </source>
</evidence>
<protein>
    <submittedName>
        <fullName evidence="3">CAP domain-containing protein</fullName>
    </submittedName>
</protein>